<sequence>MAGYKPHNGRRIALEIVTLILFILFMMPFVIVVFNSMRTNQDIINAPVGVPTDVAQLGRNVAEIWNNPNFNFLSALRDSVIITVISLAVISIFSSMAAWVLVRNKTKWSNLLFMSYVAAMVIPFQVVMFPLLTWFKSVGDFLGIPMLRSYQGIIFAYLGFGEAMSIFIFHGFIKGVPLELEEAADIDGCSRAGTFFRIVLPLLQPVFVTVLVLNGLWIWNDYLLPLLVLGASGNIRTIPLAVQGFNGAYVKQWHLIMTSTLLAMLPIVILYLFAQKYIVQGMVDGSIK</sequence>
<name>A0AC61MZG6_9FIRM</name>
<dbReference type="Proteomes" id="UP000682782">
    <property type="component" value="Chromosome"/>
</dbReference>
<keyword evidence="2" id="KW-1185">Reference proteome</keyword>
<proteinExistence type="predicted"/>
<protein>
    <submittedName>
        <fullName evidence="1">Carbohydrate ABC transporter permease</fullName>
    </submittedName>
</protein>
<accession>A0AC61MZG6</accession>
<organism evidence="1 2">
    <name type="scientific">Aristaeella hokkaidonensis</name>
    <dbReference type="NCBI Taxonomy" id="3046382"/>
    <lineage>
        <taxon>Bacteria</taxon>
        <taxon>Bacillati</taxon>
        <taxon>Bacillota</taxon>
        <taxon>Clostridia</taxon>
        <taxon>Eubacteriales</taxon>
        <taxon>Aristaeellaceae</taxon>
        <taxon>Aristaeella</taxon>
    </lineage>
</organism>
<dbReference type="EMBL" id="CP068393">
    <property type="protein sequence ID" value="QUC68672.1"/>
    <property type="molecule type" value="Genomic_DNA"/>
</dbReference>
<reference evidence="1" key="1">
    <citation type="submission" date="2021-01" db="EMBL/GenBank/DDBJ databases">
        <title>Complete genome sequence of Clostridiales bacterium R-7.</title>
        <authorList>
            <person name="Mahoney-Kurpe S.C."/>
            <person name="Palevich N."/>
            <person name="Koike S."/>
            <person name="Moon C.D."/>
            <person name="Attwood G.T."/>
        </authorList>
    </citation>
    <scope>NUCLEOTIDE SEQUENCE</scope>
    <source>
        <strain evidence="1">R-7</strain>
    </source>
</reference>
<evidence type="ECO:0000313" key="1">
    <source>
        <dbReference type="EMBL" id="QUC68672.1"/>
    </source>
</evidence>
<gene>
    <name evidence="1" type="ORF">JYE49_12040</name>
</gene>
<evidence type="ECO:0000313" key="2">
    <source>
        <dbReference type="Proteomes" id="UP000682782"/>
    </source>
</evidence>